<accession>A0A5Q2RHR0</accession>
<keyword evidence="2" id="KW-1185">Reference proteome</keyword>
<protein>
    <submittedName>
        <fullName evidence="1">Uncharacterized protein</fullName>
    </submittedName>
</protein>
<dbReference type="EMBL" id="CP045851">
    <property type="protein sequence ID" value="QGG94101.1"/>
    <property type="molecule type" value="Genomic_DNA"/>
</dbReference>
<sequence length="125" mass="13205">MESGTALDAGGVDGRFLAVDEQGVGLRATWRPERGFVNLSLWRGDQCVETFHLTPGEISDLVGFLVSRLATLAPPAVGARLRVVEDPAAVPPGGRVPTAKRRGTVAAVRSGVAEHLRRAAERIAP</sequence>
<organism evidence="1 2">
    <name type="scientific">Actinomarinicola tropica</name>
    <dbReference type="NCBI Taxonomy" id="2789776"/>
    <lineage>
        <taxon>Bacteria</taxon>
        <taxon>Bacillati</taxon>
        <taxon>Actinomycetota</taxon>
        <taxon>Acidimicrobiia</taxon>
        <taxon>Acidimicrobiales</taxon>
        <taxon>Iamiaceae</taxon>
        <taxon>Actinomarinicola</taxon>
    </lineage>
</organism>
<name>A0A5Q2RHR0_9ACTN</name>
<evidence type="ECO:0000313" key="1">
    <source>
        <dbReference type="EMBL" id="QGG94101.1"/>
    </source>
</evidence>
<reference evidence="1 2" key="1">
    <citation type="submission" date="2019-11" db="EMBL/GenBank/DDBJ databases">
        <authorList>
            <person name="He Y."/>
        </authorList>
    </citation>
    <scope>NUCLEOTIDE SEQUENCE [LARGE SCALE GENOMIC DNA]</scope>
    <source>
        <strain evidence="1 2">SCSIO 58843</strain>
    </source>
</reference>
<dbReference type="KEGG" id="atq:GH723_02715"/>
<proteinExistence type="predicted"/>
<dbReference type="Proteomes" id="UP000334019">
    <property type="component" value="Chromosome"/>
</dbReference>
<dbReference type="RefSeq" id="WP_153758207.1">
    <property type="nucleotide sequence ID" value="NZ_CP045851.1"/>
</dbReference>
<evidence type="ECO:0000313" key="2">
    <source>
        <dbReference type="Proteomes" id="UP000334019"/>
    </source>
</evidence>
<dbReference type="AlphaFoldDB" id="A0A5Q2RHR0"/>
<gene>
    <name evidence="1" type="ORF">GH723_02715</name>
</gene>